<comment type="subcellular location">
    <subcellularLocation>
        <location evidence="1">Membrane</location>
        <topology evidence="1">Multi-pass membrane protein</topology>
    </subcellularLocation>
</comment>
<dbReference type="InterPro" id="IPR036259">
    <property type="entry name" value="MFS_trans_sf"/>
</dbReference>
<gene>
    <name evidence="7" type="ORF">CRHIZ90672A_00019133</name>
</gene>
<protein>
    <recommendedName>
        <fullName evidence="6">Major facilitator superfamily (MFS) profile domain-containing protein</fullName>
    </recommendedName>
</protein>
<feature type="transmembrane region" description="Helical" evidence="5">
    <location>
        <begin position="124"/>
        <end position="141"/>
    </location>
</feature>
<evidence type="ECO:0000256" key="5">
    <source>
        <dbReference type="SAM" id="Phobius"/>
    </source>
</evidence>
<feature type="transmembrane region" description="Helical" evidence="5">
    <location>
        <begin position="98"/>
        <end position="117"/>
    </location>
</feature>
<keyword evidence="3 5" id="KW-1133">Transmembrane helix</keyword>
<evidence type="ECO:0000313" key="8">
    <source>
        <dbReference type="Proteomes" id="UP000696573"/>
    </source>
</evidence>
<evidence type="ECO:0000259" key="6">
    <source>
        <dbReference type="PROSITE" id="PS50850"/>
    </source>
</evidence>
<keyword evidence="4 5" id="KW-0472">Membrane</keyword>
<dbReference type="OrthoDB" id="2585655at2759"/>
<evidence type="ECO:0000256" key="4">
    <source>
        <dbReference type="ARBA" id="ARBA00023136"/>
    </source>
</evidence>
<dbReference type="InterPro" id="IPR020846">
    <property type="entry name" value="MFS_dom"/>
</dbReference>
<keyword evidence="2 5" id="KW-0812">Transmembrane</keyword>
<reference evidence="7" key="1">
    <citation type="submission" date="2021-10" db="EMBL/GenBank/DDBJ databases">
        <authorList>
            <person name="Piombo E."/>
        </authorList>
    </citation>
    <scope>NUCLEOTIDE SEQUENCE</scope>
</reference>
<feature type="transmembrane region" description="Helical" evidence="5">
    <location>
        <begin position="59"/>
        <end position="78"/>
    </location>
</feature>
<feature type="non-terminal residue" evidence="7">
    <location>
        <position position="1"/>
    </location>
</feature>
<dbReference type="PROSITE" id="PS50850">
    <property type="entry name" value="MFS"/>
    <property type="match status" value="1"/>
</dbReference>
<dbReference type="Proteomes" id="UP000696573">
    <property type="component" value="Unassembled WGS sequence"/>
</dbReference>
<evidence type="ECO:0000256" key="2">
    <source>
        <dbReference type="ARBA" id="ARBA00022692"/>
    </source>
</evidence>
<keyword evidence="8" id="KW-1185">Reference proteome</keyword>
<organism evidence="7 8">
    <name type="scientific">Clonostachys rhizophaga</name>
    <dbReference type="NCBI Taxonomy" id="160324"/>
    <lineage>
        <taxon>Eukaryota</taxon>
        <taxon>Fungi</taxon>
        <taxon>Dikarya</taxon>
        <taxon>Ascomycota</taxon>
        <taxon>Pezizomycotina</taxon>
        <taxon>Sordariomycetes</taxon>
        <taxon>Hypocreomycetidae</taxon>
        <taxon>Hypocreales</taxon>
        <taxon>Bionectriaceae</taxon>
        <taxon>Clonostachys</taxon>
    </lineage>
</organism>
<dbReference type="PANTHER" id="PTHR23502:SF50">
    <property type="entry name" value="TRANSPORTER, PUTATIVE (AFU_ORTHOLOGUE AFUA_5G00430)-RELATED"/>
    <property type="match status" value="1"/>
</dbReference>
<feature type="domain" description="Major facilitator superfamily (MFS) profile" evidence="6">
    <location>
        <begin position="55"/>
        <end position="155"/>
    </location>
</feature>
<comment type="caution">
    <text evidence="7">The sequence shown here is derived from an EMBL/GenBank/DDBJ whole genome shotgun (WGS) entry which is preliminary data.</text>
</comment>
<dbReference type="PANTHER" id="PTHR23502">
    <property type="entry name" value="MAJOR FACILITATOR SUPERFAMILY"/>
    <property type="match status" value="1"/>
</dbReference>
<dbReference type="EMBL" id="CABFNQ020000605">
    <property type="protein sequence ID" value="CAH0020019.1"/>
    <property type="molecule type" value="Genomic_DNA"/>
</dbReference>
<accession>A0A9N9YIH5</accession>
<evidence type="ECO:0000256" key="3">
    <source>
        <dbReference type="ARBA" id="ARBA00022989"/>
    </source>
</evidence>
<evidence type="ECO:0000256" key="1">
    <source>
        <dbReference type="ARBA" id="ARBA00004141"/>
    </source>
</evidence>
<dbReference type="AlphaFoldDB" id="A0A9N9YIH5"/>
<evidence type="ECO:0000313" key="7">
    <source>
        <dbReference type="EMBL" id="CAH0020019.1"/>
    </source>
</evidence>
<dbReference type="SUPFAM" id="SSF103473">
    <property type="entry name" value="MFS general substrate transporter"/>
    <property type="match status" value="1"/>
</dbReference>
<dbReference type="GO" id="GO:0022857">
    <property type="term" value="F:transmembrane transporter activity"/>
    <property type="evidence" value="ECO:0007669"/>
    <property type="project" value="InterPro"/>
</dbReference>
<sequence>MPFSVDIERSDTRPFPPGTVQLEDLTDQRQHGRVILQPVPSDDPNDPLNWSRSRKNANFALVCFYALIVYAIIDIGTVVYGEVHEELGFSWEELNQSFAVSTAGLAIGGIMFIPFAFKFGRRPVYLLSIVIMVVTTIWQARMQTLGDLFGFNIVS</sequence>
<dbReference type="GO" id="GO:0005886">
    <property type="term" value="C:plasma membrane"/>
    <property type="evidence" value="ECO:0007669"/>
    <property type="project" value="TreeGrafter"/>
</dbReference>
<proteinExistence type="predicted"/>
<name>A0A9N9YIH5_9HYPO</name>
<dbReference type="Gene3D" id="1.20.1250.20">
    <property type="entry name" value="MFS general substrate transporter like domains"/>
    <property type="match status" value="1"/>
</dbReference>